<organism evidence="1">
    <name type="scientific">Magnetospirillum gryphiswaldense</name>
    <dbReference type="NCBI Taxonomy" id="55518"/>
    <lineage>
        <taxon>Bacteria</taxon>
        <taxon>Pseudomonadati</taxon>
        <taxon>Pseudomonadota</taxon>
        <taxon>Alphaproteobacteria</taxon>
        <taxon>Rhodospirillales</taxon>
        <taxon>Rhodospirillaceae</taxon>
        <taxon>Magnetospirillum</taxon>
    </lineage>
</organism>
<name>A4U5N8_9PROT</name>
<evidence type="ECO:0008006" key="2">
    <source>
        <dbReference type="Google" id="ProtNLM"/>
    </source>
</evidence>
<accession>A4U5N8</accession>
<reference evidence="1" key="1">
    <citation type="journal article" date="2007" name="J. Bacteriol.">
        <title>Comparative genome analysis of four magnetotactic bacteria reveals a complex set of group-specific genes implicated in magnetosome biomineralization and function.</title>
        <authorList>
            <person name="Richter M."/>
            <person name="Kube M."/>
            <person name="Bazylinski D.A."/>
            <person name="Lombardot T."/>
            <person name="Gloeckner F.O."/>
            <person name="Reinhardt R."/>
            <person name="Schueler D."/>
        </authorList>
    </citation>
    <scope>NUCLEOTIDE SEQUENCE</scope>
    <source>
        <strain evidence="1">MSR-1</strain>
    </source>
</reference>
<gene>
    <name evidence="1" type="ORF">MGR_4263</name>
</gene>
<dbReference type="EMBL" id="CU459003">
    <property type="protein sequence ID" value="CAM78195.1"/>
    <property type="molecule type" value="Genomic_DNA"/>
</dbReference>
<proteinExistence type="predicted"/>
<dbReference type="AlphaFoldDB" id="A4U5N8"/>
<dbReference type="RefSeq" id="WP_106001424.1">
    <property type="nucleotide sequence ID" value="NZ_CP027527.1"/>
</dbReference>
<dbReference type="Pfam" id="PF11294">
    <property type="entry name" value="DUF3095"/>
    <property type="match status" value="1"/>
</dbReference>
<dbReference type="InterPro" id="IPR021445">
    <property type="entry name" value="DUF3095"/>
</dbReference>
<evidence type="ECO:0000313" key="1">
    <source>
        <dbReference type="EMBL" id="CAM78195.1"/>
    </source>
</evidence>
<sequence>MLPSIRDFAADGFDPSRYARLGDDWWVAAADVEGSTLLAQAGRDRDVNFVAGAAVAVLSAVAGGPGQPAACQFGGDGAVAVIPPERVAATREAMAALGWWSTHELDIPLRVGMVPVAALHRQGHVVLAALHDFGNTNVFGQFLGAGVPMAEHWMKADAQWRITPKEGELPGLEGLSCRWEPIPPRRGHILCIIIDPIDPLGDAVRQVLRRLEQVVTTERAAPLGDGGALRPVVVPRARLLGIEAKVVARGQRLLRMGRAVLGSAVLGVVHRLGGKALGIDAGFYRRKVAERSDYRKLAGGPRLVLDVTADEDARIESLLNEAEADGLIHFGLARSTATTMTCMVGDFSADRHVHFVDGDGLGYWRASVMLKEKLNTKSR</sequence>
<protein>
    <recommendedName>
        <fullName evidence="2">DUF3095 domain-containing protein</fullName>
    </recommendedName>
</protein>